<dbReference type="PANTHER" id="PTHR42734">
    <property type="entry name" value="METAL TRANSPORT SYSTEM ATP-BINDING PROTEIN TM_0124-RELATED"/>
    <property type="match status" value="1"/>
</dbReference>
<dbReference type="SMART" id="SM00382">
    <property type="entry name" value="AAA"/>
    <property type="match status" value="1"/>
</dbReference>
<proteinExistence type="inferred from homology"/>
<dbReference type="InterPro" id="IPR003593">
    <property type="entry name" value="AAA+_ATPase"/>
</dbReference>
<dbReference type="CDD" id="cd03214">
    <property type="entry name" value="ABC_Iron-Siderophores_B12_Hemin"/>
    <property type="match status" value="1"/>
</dbReference>
<evidence type="ECO:0000256" key="2">
    <source>
        <dbReference type="ARBA" id="ARBA00022448"/>
    </source>
</evidence>
<protein>
    <submittedName>
        <fullName evidence="6">ABC transporter ATP-binding protein</fullName>
    </submittedName>
</protein>
<dbReference type="EMBL" id="JACGBB010000001">
    <property type="protein sequence ID" value="MBZ7986672.1"/>
    <property type="molecule type" value="Genomic_DNA"/>
</dbReference>
<evidence type="ECO:0000256" key="4">
    <source>
        <dbReference type="ARBA" id="ARBA00022840"/>
    </source>
</evidence>
<evidence type="ECO:0000256" key="1">
    <source>
        <dbReference type="ARBA" id="ARBA00005417"/>
    </source>
</evidence>
<reference evidence="6 7" key="1">
    <citation type="submission" date="2020-07" db="EMBL/GenBank/DDBJ databases">
        <title>Transfer of Campylobacter canadensis to the novel genus Avispirillum gen. nov., that also includes two novel species recovered from migratory waterfowl: Avispirillum anseris sp. nov. and Avispirillum brantae sp. nov.</title>
        <authorList>
            <person name="Miller W.G."/>
            <person name="Chapman M.H."/>
            <person name="Yee E."/>
            <person name="Inglis G.D."/>
        </authorList>
    </citation>
    <scope>NUCLEOTIDE SEQUENCE [LARGE SCALE GENOMIC DNA]</scope>
    <source>
        <strain evidence="6 7">L283</strain>
    </source>
</reference>
<name>A0ABS7WPI0_9BACT</name>
<dbReference type="InterPro" id="IPR017871">
    <property type="entry name" value="ABC_transporter-like_CS"/>
</dbReference>
<evidence type="ECO:0000313" key="7">
    <source>
        <dbReference type="Proteomes" id="UP000786183"/>
    </source>
</evidence>
<sequence>MLKIENLKLNYENNLILNQVNYEFNLGKFYAILGANGCGKSSLLKCILNLNNYEGSISYKNTNLKTLNSKELAKIISYIPQKSSIFMPFIVKDFILMGLFKNKAYFFSYNKDDYKKLDEVLELLELKNYKNRLIQSLSGGEFARVLMARALIEKPKILLIDEVNAALDINYSIYIMNLCKKLAKENICVIMVIHDLYLALNYCSDFIFIQDKKIAYTDFNANSIKNIFKIENQIHNINNKKVLIY</sequence>
<dbReference type="Proteomes" id="UP000786183">
    <property type="component" value="Unassembled WGS sequence"/>
</dbReference>
<evidence type="ECO:0000259" key="5">
    <source>
        <dbReference type="PROSITE" id="PS50893"/>
    </source>
</evidence>
<dbReference type="InterPro" id="IPR003439">
    <property type="entry name" value="ABC_transporter-like_ATP-bd"/>
</dbReference>
<dbReference type="GO" id="GO:0005524">
    <property type="term" value="F:ATP binding"/>
    <property type="evidence" value="ECO:0007669"/>
    <property type="project" value="UniProtKB-KW"/>
</dbReference>
<keyword evidence="2" id="KW-0813">Transport</keyword>
<dbReference type="SUPFAM" id="SSF52540">
    <property type="entry name" value="P-loop containing nucleoside triphosphate hydrolases"/>
    <property type="match status" value="1"/>
</dbReference>
<gene>
    <name evidence="6" type="ORF">AVCANL283_00900</name>
</gene>
<dbReference type="PROSITE" id="PS50893">
    <property type="entry name" value="ABC_TRANSPORTER_2"/>
    <property type="match status" value="1"/>
</dbReference>
<keyword evidence="7" id="KW-1185">Reference proteome</keyword>
<dbReference type="InterPro" id="IPR050153">
    <property type="entry name" value="Metal_Ion_Import_ABC"/>
</dbReference>
<keyword evidence="3" id="KW-0547">Nucleotide-binding</keyword>
<feature type="domain" description="ABC transporter" evidence="5">
    <location>
        <begin position="2"/>
        <end position="236"/>
    </location>
</feature>
<dbReference type="Pfam" id="PF00005">
    <property type="entry name" value="ABC_tran"/>
    <property type="match status" value="1"/>
</dbReference>
<keyword evidence="4 6" id="KW-0067">ATP-binding</keyword>
<accession>A0ABS7WPI0</accession>
<dbReference type="Gene3D" id="3.40.50.300">
    <property type="entry name" value="P-loop containing nucleotide triphosphate hydrolases"/>
    <property type="match status" value="1"/>
</dbReference>
<dbReference type="PROSITE" id="PS00211">
    <property type="entry name" value="ABC_TRANSPORTER_1"/>
    <property type="match status" value="1"/>
</dbReference>
<dbReference type="PANTHER" id="PTHR42734:SF6">
    <property type="entry name" value="MOLYBDATE IMPORT ATP-BINDING PROTEIN MOLC"/>
    <property type="match status" value="1"/>
</dbReference>
<organism evidence="6 7">
    <name type="scientific">Campylobacter canadensis</name>
    <dbReference type="NCBI Taxonomy" id="449520"/>
    <lineage>
        <taxon>Bacteria</taxon>
        <taxon>Pseudomonadati</taxon>
        <taxon>Campylobacterota</taxon>
        <taxon>Epsilonproteobacteria</taxon>
        <taxon>Campylobacterales</taxon>
        <taxon>Campylobacteraceae</taxon>
        <taxon>Campylobacter</taxon>
    </lineage>
</organism>
<evidence type="ECO:0000313" key="6">
    <source>
        <dbReference type="EMBL" id="MBZ7986672.1"/>
    </source>
</evidence>
<dbReference type="RefSeq" id="WP_172232579.1">
    <property type="nucleotide sequence ID" value="NZ_CP035946.1"/>
</dbReference>
<evidence type="ECO:0000256" key="3">
    <source>
        <dbReference type="ARBA" id="ARBA00022741"/>
    </source>
</evidence>
<comment type="similarity">
    <text evidence="1">Belongs to the ABC transporter superfamily.</text>
</comment>
<dbReference type="InterPro" id="IPR027417">
    <property type="entry name" value="P-loop_NTPase"/>
</dbReference>
<comment type="caution">
    <text evidence="6">The sequence shown here is derived from an EMBL/GenBank/DDBJ whole genome shotgun (WGS) entry which is preliminary data.</text>
</comment>